<dbReference type="InterPro" id="IPR029060">
    <property type="entry name" value="PIN-like_dom_sf"/>
</dbReference>
<dbReference type="EMBL" id="QRZM01000003">
    <property type="protein sequence ID" value="RGV76800.1"/>
    <property type="molecule type" value="Genomic_DNA"/>
</dbReference>
<evidence type="ECO:0000313" key="3">
    <source>
        <dbReference type="EMBL" id="RHC56313.1"/>
    </source>
</evidence>
<reference evidence="4 5" key="1">
    <citation type="submission" date="2018-08" db="EMBL/GenBank/DDBJ databases">
        <title>A genome reference for cultivated species of the human gut microbiota.</title>
        <authorList>
            <person name="Zou Y."/>
            <person name="Xue W."/>
            <person name="Luo G."/>
        </authorList>
    </citation>
    <scope>NUCLEOTIDE SEQUENCE [LARGE SCALE GENOMIC DNA]</scope>
    <source>
        <strain evidence="2 5">AF14-18</strain>
        <strain evidence="3 4">AM35-14</strain>
    </source>
</reference>
<proteinExistence type="predicted"/>
<dbReference type="Proteomes" id="UP000284543">
    <property type="component" value="Unassembled WGS sequence"/>
</dbReference>
<dbReference type="InterPro" id="IPR002716">
    <property type="entry name" value="PIN_dom"/>
</dbReference>
<dbReference type="Proteomes" id="UP000283975">
    <property type="component" value="Unassembled WGS sequence"/>
</dbReference>
<dbReference type="AlphaFoldDB" id="A0A412Z9P7"/>
<dbReference type="Gene3D" id="3.40.50.1010">
    <property type="entry name" value="5'-nuclease"/>
    <property type="match status" value="1"/>
</dbReference>
<name>A0A412Z9P7_9FIRM</name>
<accession>A0A412Z9P7</accession>
<dbReference type="EMBL" id="QSHZ01000009">
    <property type="protein sequence ID" value="RHC56313.1"/>
    <property type="molecule type" value="Genomic_DNA"/>
</dbReference>
<dbReference type="SUPFAM" id="SSF88723">
    <property type="entry name" value="PIN domain-like"/>
    <property type="match status" value="1"/>
</dbReference>
<dbReference type="RefSeq" id="WP_002568807.1">
    <property type="nucleotide sequence ID" value="NZ_CAJJYR010000024.1"/>
</dbReference>
<dbReference type="Pfam" id="PF01850">
    <property type="entry name" value="PIN"/>
    <property type="match status" value="1"/>
</dbReference>
<gene>
    <name evidence="3" type="ORF">DW839_10200</name>
    <name evidence="2" type="ORF">DWW02_09600</name>
</gene>
<evidence type="ECO:0000313" key="4">
    <source>
        <dbReference type="Proteomes" id="UP000283975"/>
    </source>
</evidence>
<protein>
    <submittedName>
        <fullName evidence="2">PIN domain-containing protein</fullName>
    </submittedName>
</protein>
<evidence type="ECO:0000313" key="2">
    <source>
        <dbReference type="EMBL" id="RGV76800.1"/>
    </source>
</evidence>
<organism evidence="2 5">
    <name type="scientific">Enterocloster bolteae</name>
    <dbReference type="NCBI Taxonomy" id="208479"/>
    <lineage>
        <taxon>Bacteria</taxon>
        <taxon>Bacillati</taxon>
        <taxon>Bacillota</taxon>
        <taxon>Clostridia</taxon>
        <taxon>Lachnospirales</taxon>
        <taxon>Lachnospiraceae</taxon>
        <taxon>Enterocloster</taxon>
    </lineage>
</organism>
<evidence type="ECO:0000259" key="1">
    <source>
        <dbReference type="Pfam" id="PF01850"/>
    </source>
</evidence>
<evidence type="ECO:0000313" key="5">
    <source>
        <dbReference type="Proteomes" id="UP000284543"/>
    </source>
</evidence>
<sequence length="145" mass="16989">MRIYLDNCCYNRPFDDQTQERIHLESEAILTILKRGQLNVYEIVGSEMLELEMERMGDETKKRKVKELYQVTHMHVAYTDEIKKRSEDIMKISKIRTFDSLHIAAAESANADVLLTTDDKMSNMASKLELKVKVQNPLQFAWEVF</sequence>
<feature type="domain" description="PIN" evidence="1">
    <location>
        <begin position="42"/>
        <end position="125"/>
    </location>
</feature>
<comment type="caution">
    <text evidence="2">The sequence shown here is derived from an EMBL/GenBank/DDBJ whole genome shotgun (WGS) entry which is preliminary data.</text>
</comment>